<dbReference type="AlphaFoldDB" id="A0A401WXX2"/>
<reference evidence="5 6" key="1">
    <citation type="submission" date="2016-06" db="EMBL/GenBank/DDBJ databases">
        <title>Acetobacter pasteurianus NBRC 3188 whole genome sequencing project.</title>
        <authorList>
            <person name="Matsutani M."/>
            <person name="Shiwa Y."/>
            <person name="Okamoto-Kainuma A."/>
            <person name="Ishikawa M."/>
            <person name="Koizumi Y."/>
            <person name="Yoshikawa H."/>
            <person name="Yakushi T."/>
            <person name="Matsushita K."/>
        </authorList>
    </citation>
    <scope>NUCLEOTIDE SEQUENCE [LARGE SCALE GENOMIC DNA]</scope>
    <source>
        <strain evidence="5 6">NBRC 3188</strain>
    </source>
</reference>
<dbReference type="RefSeq" id="WP_124296453.1">
    <property type="nucleotide sequence ID" value="NZ_BDES01000077.1"/>
</dbReference>
<dbReference type="GO" id="GO:0005525">
    <property type="term" value="F:GTP binding"/>
    <property type="evidence" value="ECO:0007669"/>
    <property type="project" value="UniProtKB-KW"/>
</dbReference>
<evidence type="ECO:0000256" key="3">
    <source>
        <dbReference type="SAM" id="MobiDB-lite"/>
    </source>
</evidence>
<evidence type="ECO:0000259" key="4">
    <source>
        <dbReference type="SMART" id="SM00962"/>
    </source>
</evidence>
<keyword evidence="5" id="KW-0969">Cilium</keyword>
<dbReference type="Gene3D" id="3.40.50.300">
    <property type="entry name" value="P-loop containing nucleotide triphosphate hydrolases"/>
    <property type="match status" value="1"/>
</dbReference>
<evidence type="ECO:0000256" key="1">
    <source>
        <dbReference type="ARBA" id="ARBA00022741"/>
    </source>
</evidence>
<dbReference type="SUPFAM" id="SSF52540">
    <property type="entry name" value="P-loop containing nucleoside triphosphate hydrolases"/>
    <property type="match status" value="1"/>
</dbReference>
<evidence type="ECO:0000256" key="2">
    <source>
        <dbReference type="ARBA" id="ARBA00023134"/>
    </source>
</evidence>
<accession>A0A401WXX2</accession>
<gene>
    <name evidence="5" type="ORF">NBRC3188_2841</name>
</gene>
<proteinExistence type="predicted"/>
<evidence type="ECO:0000313" key="6">
    <source>
        <dbReference type="Proteomes" id="UP000287300"/>
    </source>
</evidence>
<dbReference type="InterPro" id="IPR027417">
    <property type="entry name" value="P-loop_NTPase"/>
</dbReference>
<name>A0A401WXX2_ACEPA</name>
<dbReference type="SMART" id="SM00962">
    <property type="entry name" value="SRP54"/>
    <property type="match status" value="1"/>
</dbReference>
<comment type="caution">
    <text evidence="5">The sequence shown here is derived from an EMBL/GenBank/DDBJ whole genome shotgun (WGS) entry which is preliminary data.</text>
</comment>
<keyword evidence="5" id="KW-0282">Flagellum</keyword>
<dbReference type="EMBL" id="BDES01000077">
    <property type="protein sequence ID" value="GCD54144.1"/>
    <property type="molecule type" value="Genomic_DNA"/>
</dbReference>
<keyword evidence="5" id="KW-0966">Cell projection</keyword>
<organism evidence="5 6">
    <name type="scientific">Acetobacter pasteurianus NBRC 3188</name>
    <dbReference type="NCBI Taxonomy" id="1226663"/>
    <lineage>
        <taxon>Bacteria</taxon>
        <taxon>Pseudomonadati</taxon>
        <taxon>Pseudomonadota</taxon>
        <taxon>Alphaproteobacteria</taxon>
        <taxon>Acetobacterales</taxon>
        <taxon>Acetobacteraceae</taxon>
        <taxon>Acetobacter</taxon>
    </lineage>
</organism>
<dbReference type="Proteomes" id="UP000287300">
    <property type="component" value="Unassembled WGS sequence"/>
</dbReference>
<feature type="compositionally biased region" description="Polar residues" evidence="3">
    <location>
        <begin position="1"/>
        <end position="24"/>
    </location>
</feature>
<dbReference type="Pfam" id="PF00448">
    <property type="entry name" value="SRP54"/>
    <property type="match status" value="1"/>
</dbReference>
<keyword evidence="1" id="KW-0547">Nucleotide-binding</keyword>
<protein>
    <submittedName>
        <fullName evidence="5">Flagellar GTP-binding protein</fullName>
    </submittedName>
</protein>
<evidence type="ECO:0000313" key="5">
    <source>
        <dbReference type="EMBL" id="GCD54144.1"/>
    </source>
</evidence>
<keyword evidence="2" id="KW-0342">GTP-binding</keyword>
<feature type="domain" description="SRP54-type proteins GTP-binding" evidence="4">
    <location>
        <begin position="121"/>
        <end position="309"/>
    </location>
</feature>
<feature type="region of interest" description="Disordered" evidence="3">
    <location>
        <begin position="1"/>
        <end position="74"/>
    </location>
</feature>
<sequence length="311" mass="32783">MSESVTSSEMTHNGGTDISISQKNLIAPSLETSGRDPKCQQPSVLDKDEETRVDAQTGTRGDLEVPSSDEQDSLPLPSLMIEDVLKWHSIPTPIIESLAGSDLTTGIDRVLNFGDLPLNDGRPIAFCGASGSGKTLSLSKLIANNICTTSTNALVLACDRTPGSYAKISSSLYGTSAEIVDACFPGAVIEPYLDNPAGRQILIDLPGVCIYAKKQMSEVMDIVDRTKAHLVLVIPAGMDPEEAADISAAFIEKGATHMIASRLEQSGRIGSVITAAACGLSLTYGSYSSSLNKGFSLLSPGILARRLLNLP</sequence>
<dbReference type="GO" id="GO:0006614">
    <property type="term" value="P:SRP-dependent cotranslational protein targeting to membrane"/>
    <property type="evidence" value="ECO:0007669"/>
    <property type="project" value="InterPro"/>
</dbReference>
<dbReference type="InterPro" id="IPR000897">
    <property type="entry name" value="SRP54_GTPase_dom"/>
</dbReference>